<evidence type="ECO:0000256" key="1">
    <source>
        <dbReference type="SAM" id="Phobius"/>
    </source>
</evidence>
<dbReference type="InterPro" id="IPR014940">
    <property type="entry name" value="BAAT_C"/>
</dbReference>
<evidence type="ECO:0000313" key="3">
    <source>
        <dbReference type="EMBL" id="NLJ17370.1"/>
    </source>
</evidence>
<sequence>MIIVKILGVILLIILILFLIVFLIRAINDRKNRPEGFSKDDLPKFDDLNQYNQEIEGVDVRHITGDYLNGFHLKPVHKKHKGVVVTFGGSEGSPHYNIAELLAKEGYEVLALFFFGMENQRDKLTYVPLDFFYEVLAYIKTKIENNQKLTLIGISKGAEMVLNLATLYQEIDHLVLYSPLAWTYYGLDYENSREVFPSWTWRGEELTYVNPKHTDKQVFSQVTLDIMLNRPLVNRPSYESAMHNDPNLEAARIKVENTDAKILIFYGEDDLMGPSDISAITIKDKIPEQVEIHSYEGAGHLFFGDRNIYMGNITLAMGGSQEANEKAGEQSNKILFKRLKTWHQ</sequence>
<organism evidence="3 4">
    <name type="scientific">Globicatella sulfidifaciens</name>
    <dbReference type="NCBI Taxonomy" id="136093"/>
    <lineage>
        <taxon>Bacteria</taxon>
        <taxon>Bacillati</taxon>
        <taxon>Bacillota</taxon>
        <taxon>Bacilli</taxon>
        <taxon>Lactobacillales</taxon>
        <taxon>Aerococcaceae</taxon>
        <taxon>Globicatella</taxon>
    </lineage>
</organism>
<feature type="transmembrane region" description="Helical" evidence="1">
    <location>
        <begin position="6"/>
        <end position="24"/>
    </location>
</feature>
<dbReference type="GO" id="GO:0047617">
    <property type="term" value="F:fatty acyl-CoA hydrolase activity"/>
    <property type="evidence" value="ECO:0007669"/>
    <property type="project" value="TreeGrafter"/>
</dbReference>
<dbReference type="Pfam" id="PF08840">
    <property type="entry name" value="BAAT_C"/>
    <property type="match status" value="1"/>
</dbReference>
<dbReference type="Gene3D" id="3.40.50.1820">
    <property type="entry name" value="alpha/beta hydrolase"/>
    <property type="match status" value="1"/>
</dbReference>
<feature type="domain" description="BAAT/Acyl-CoA thioester hydrolase C-terminal" evidence="2">
    <location>
        <begin position="127"/>
        <end position="301"/>
    </location>
</feature>
<dbReference type="PANTHER" id="PTHR10824">
    <property type="entry name" value="ACYL-COENZYME A THIOESTERASE-RELATED"/>
    <property type="match status" value="1"/>
</dbReference>
<dbReference type="RefSeq" id="WP_276645775.1">
    <property type="nucleotide sequence ID" value="NZ_JAAYSM010000021.1"/>
</dbReference>
<dbReference type="EMBL" id="JAAYSM010000021">
    <property type="protein sequence ID" value="NLJ17370.1"/>
    <property type="molecule type" value="Genomic_DNA"/>
</dbReference>
<dbReference type="GO" id="GO:0006631">
    <property type="term" value="P:fatty acid metabolic process"/>
    <property type="evidence" value="ECO:0007669"/>
    <property type="project" value="TreeGrafter"/>
</dbReference>
<keyword evidence="1" id="KW-0812">Transmembrane</keyword>
<proteinExistence type="predicted"/>
<accession>A0A7X8C2A4</accession>
<keyword evidence="1" id="KW-0472">Membrane</keyword>
<dbReference type="GO" id="GO:0006637">
    <property type="term" value="P:acyl-CoA metabolic process"/>
    <property type="evidence" value="ECO:0007669"/>
    <property type="project" value="TreeGrafter"/>
</dbReference>
<dbReference type="InterPro" id="IPR029058">
    <property type="entry name" value="AB_hydrolase_fold"/>
</dbReference>
<comment type="caution">
    <text evidence="3">The sequence shown here is derived from an EMBL/GenBank/DDBJ whole genome shotgun (WGS) entry which is preliminary data.</text>
</comment>
<dbReference type="AlphaFoldDB" id="A0A7X8C2A4"/>
<evidence type="ECO:0000259" key="2">
    <source>
        <dbReference type="Pfam" id="PF08840"/>
    </source>
</evidence>
<reference evidence="3 4" key="1">
    <citation type="journal article" date="2020" name="Biotechnol. Biofuels">
        <title>New insights from the biogas microbiome by comprehensive genome-resolved metagenomics of nearly 1600 species originating from multiple anaerobic digesters.</title>
        <authorList>
            <person name="Campanaro S."/>
            <person name="Treu L."/>
            <person name="Rodriguez-R L.M."/>
            <person name="Kovalovszki A."/>
            <person name="Ziels R.M."/>
            <person name="Maus I."/>
            <person name="Zhu X."/>
            <person name="Kougias P.G."/>
            <person name="Basile A."/>
            <person name="Luo G."/>
            <person name="Schluter A."/>
            <person name="Konstantinidis K.T."/>
            <person name="Angelidaki I."/>
        </authorList>
    </citation>
    <scope>NUCLEOTIDE SEQUENCE [LARGE SCALE GENOMIC DNA]</scope>
    <source>
        <strain evidence="3">AS23ysBPME_34</strain>
    </source>
</reference>
<dbReference type="PANTHER" id="PTHR10824:SF4">
    <property type="entry name" value="ACYL-COENZYME A THIOESTERASE 1-LIKE"/>
    <property type="match status" value="1"/>
</dbReference>
<dbReference type="SUPFAM" id="SSF53474">
    <property type="entry name" value="alpha/beta-Hydrolases"/>
    <property type="match status" value="1"/>
</dbReference>
<gene>
    <name evidence="3" type="ORF">GX355_00760</name>
</gene>
<name>A0A7X8C2A4_9LACT</name>
<keyword evidence="1" id="KW-1133">Transmembrane helix</keyword>
<dbReference type="Proteomes" id="UP000541058">
    <property type="component" value="Unassembled WGS sequence"/>
</dbReference>
<evidence type="ECO:0000313" key="4">
    <source>
        <dbReference type="Proteomes" id="UP000541058"/>
    </source>
</evidence>
<protein>
    <submittedName>
        <fullName evidence="3">Acyl-CoA thioesterase</fullName>
    </submittedName>
</protein>